<keyword evidence="3" id="KW-0804">Transcription</keyword>
<dbReference type="PANTHER" id="PTHR46796:SF6">
    <property type="entry name" value="ARAC SUBFAMILY"/>
    <property type="match status" value="1"/>
</dbReference>
<gene>
    <name evidence="5" type="primary">feaR_2</name>
    <name evidence="5" type="ORF">SsS58_02393</name>
</gene>
<reference evidence="6" key="3">
    <citation type="submission" date="2016-02" db="EMBL/GenBank/DDBJ databases">
        <title>Draft genome of pathogenic Streptomyces sp. in Japan.</title>
        <authorList>
            <person name="Tomihama T."/>
            <person name="Ikenaga M."/>
            <person name="Sakai M."/>
            <person name="Okubo T."/>
            <person name="Ikeda S."/>
        </authorList>
    </citation>
    <scope>NUCLEOTIDE SEQUENCE [LARGE SCALE GENOMIC DNA]</scope>
    <source>
        <strain evidence="6">S58</strain>
    </source>
</reference>
<dbReference type="GO" id="GO:0003700">
    <property type="term" value="F:DNA-binding transcription factor activity"/>
    <property type="evidence" value="ECO:0007669"/>
    <property type="project" value="InterPro"/>
</dbReference>
<reference evidence="6" key="1">
    <citation type="submission" date="2015-11" db="EMBL/GenBank/DDBJ databases">
        <authorList>
            <consortium name="Cross-ministerial Strategic Innovation Promotion Program (SIP) consortium"/>
            <person name="Tomihama T."/>
            <person name="Ikenaga M."/>
            <person name="Sakai M."/>
            <person name="Okubo T."/>
            <person name="Ikeda S."/>
        </authorList>
    </citation>
    <scope>NUCLEOTIDE SEQUENCE [LARGE SCALE GENOMIC DNA]</scope>
    <source>
        <strain evidence="6">S58</strain>
    </source>
</reference>
<evidence type="ECO:0000313" key="6">
    <source>
        <dbReference type="Proteomes" id="UP000067448"/>
    </source>
</evidence>
<dbReference type="GO" id="GO:0043565">
    <property type="term" value="F:sequence-specific DNA binding"/>
    <property type="evidence" value="ECO:0007669"/>
    <property type="project" value="InterPro"/>
</dbReference>
<dbReference type="InterPro" id="IPR050204">
    <property type="entry name" value="AraC_XylS_family_regulators"/>
</dbReference>
<dbReference type="OrthoDB" id="9799345at2"/>
<dbReference type="Proteomes" id="UP000067448">
    <property type="component" value="Unassembled WGS sequence"/>
</dbReference>
<dbReference type="Pfam" id="PF14525">
    <property type="entry name" value="AraC_binding_2"/>
    <property type="match status" value="1"/>
</dbReference>
<evidence type="ECO:0000256" key="2">
    <source>
        <dbReference type="ARBA" id="ARBA00023125"/>
    </source>
</evidence>
<evidence type="ECO:0000256" key="3">
    <source>
        <dbReference type="ARBA" id="ARBA00023163"/>
    </source>
</evidence>
<dbReference type="SUPFAM" id="SSF46689">
    <property type="entry name" value="Homeodomain-like"/>
    <property type="match status" value="1"/>
</dbReference>
<dbReference type="RefSeq" id="WP_079081670.1">
    <property type="nucleotide sequence ID" value="NZ_BCMM01000009.1"/>
</dbReference>
<dbReference type="AlphaFoldDB" id="A0A100JM50"/>
<dbReference type="Pfam" id="PF12833">
    <property type="entry name" value="HTH_18"/>
    <property type="match status" value="1"/>
</dbReference>
<evidence type="ECO:0000256" key="1">
    <source>
        <dbReference type="ARBA" id="ARBA00023015"/>
    </source>
</evidence>
<dbReference type="InterPro" id="IPR009057">
    <property type="entry name" value="Homeodomain-like_sf"/>
</dbReference>
<protein>
    <submittedName>
        <fullName evidence="5">Transcriptional activator FeaR</fullName>
    </submittedName>
</protein>
<organism evidence="5 6">
    <name type="scientific">Streptomyces scabiei</name>
    <dbReference type="NCBI Taxonomy" id="1930"/>
    <lineage>
        <taxon>Bacteria</taxon>
        <taxon>Bacillati</taxon>
        <taxon>Actinomycetota</taxon>
        <taxon>Actinomycetes</taxon>
        <taxon>Kitasatosporales</taxon>
        <taxon>Streptomycetaceae</taxon>
        <taxon>Streptomyces</taxon>
    </lineage>
</organism>
<comment type="caution">
    <text evidence="5">The sequence shown here is derived from an EMBL/GenBank/DDBJ whole genome shotgun (WGS) entry which is preliminary data.</text>
</comment>
<dbReference type="Gene3D" id="1.10.10.60">
    <property type="entry name" value="Homeodomain-like"/>
    <property type="match status" value="1"/>
</dbReference>
<dbReference type="EMBL" id="BCMM01000009">
    <property type="protein sequence ID" value="GAQ62038.1"/>
    <property type="molecule type" value="Genomic_DNA"/>
</dbReference>
<dbReference type="SMART" id="SM00342">
    <property type="entry name" value="HTH_ARAC"/>
    <property type="match status" value="1"/>
</dbReference>
<evidence type="ECO:0000313" key="5">
    <source>
        <dbReference type="EMBL" id="GAQ62038.1"/>
    </source>
</evidence>
<name>A0A100JM50_STRSC</name>
<feature type="domain" description="HTH araC/xylS-type" evidence="4">
    <location>
        <begin position="216"/>
        <end position="315"/>
    </location>
</feature>
<dbReference type="PANTHER" id="PTHR46796">
    <property type="entry name" value="HTH-TYPE TRANSCRIPTIONAL ACTIVATOR RHAS-RELATED"/>
    <property type="match status" value="1"/>
</dbReference>
<proteinExistence type="predicted"/>
<dbReference type="PROSITE" id="PS01124">
    <property type="entry name" value="HTH_ARAC_FAMILY_2"/>
    <property type="match status" value="1"/>
</dbReference>
<keyword evidence="2" id="KW-0238">DNA-binding</keyword>
<evidence type="ECO:0000259" key="4">
    <source>
        <dbReference type="PROSITE" id="PS01124"/>
    </source>
</evidence>
<sequence>MSTTAVRTTRLDWGGGHEQDEALLSATHLPWTVESRATAPVTGLGDRVRVRSCELGRARLVDCTVAPVTARRGRREIARTDGEWIGVLLQLAGRSLIRHGDTVVESRPGSVTVWESSVPGRFAVTETERKRTIMFPREVAAGLCPSLDFRSVIQLPEDQPAVRLFRTVADDIANCAADLDEGARQAASRVLTELLAACLRPYQAVGRAALQAGLFANACAYIDRHVGTSDLRPGTIAAALHVPLRTLQDVFAQRGETIWGYVKSLRLTRCRAELERGDGRTVTEIAFAFGFSSSGHFSRSFRERYGVTPREVRAAGVGKPVREQGG</sequence>
<dbReference type="InterPro" id="IPR018060">
    <property type="entry name" value="HTH_AraC"/>
</dbReference>
<dbReference type="PRINTS" id="PR00032">
    <property type="entry name" value="HTHARAC"/>
</dbReference>
<accession>A0A100JM50</accession>
<dbReference type="InterPro" id="IPR020449">
    <property type="entry name" value="Tscrpt_reg_AraC-type_HTH"/>
</dbReference>
<reference evidence="5 6" key="2">
    <citation type="journal article" date="2016" name="Genome Announc.">
        <title>Draft Genome Sequences of Streptomyces scabiei S58, Streptomyces turgidiscabies T45, and Streptomyces acidiscabies a10, the Pathogens of Potato Common Scab, Isolated in Japan.</title>
        <authorList>
            <person name="Tomihama T."/>
            <person name="Nishi Y."/>
            <person name="Sakai M."/>
            <person name="Ikenaga M."/>
            <person name="Okubo T."/>
            <person name="Ikeda S."/>
        </authorList>
    </citation>
    <scope>NUCLEOTIDE SEQUENCE [LARGE SCALE GENOMIC DNA]</scope>
    <source>
        <strain evidence="5 6">S58</strain>
    </source>
</reference>
<dbReference type="InterPro" id="IPR035418">
    <property type="entry name" value="AraC-bd_2"/>
</dbReference>
<keyword evidence="1" id="KW-0805">Transcription regulation</keyword>